<protein>
    <recommendedName>
        <fullName evidence="1">A to I editase domain-containing protein</fullName>
    </recommendedName>
</protein>
<organism evidence="2 3">
    <name type="scientific">Rhinocladiella mackenziei CBS 650.93</name>
    <dbReference type="NCBI Taxonomy" id="1442369"/>
    <lineage>
        <taxon>Eukaryota</taxon>
        <taxon>Fungi</taxon>
        <taxon>Dikarya</taxon>
        <taxon>Ascomycota</taxon>
        <taxon>Pezizomycotina</taxon>
        <taxon>Eurotiomycetes</taxon>
        <taxon>Chaetothyriomycetidae</taxon>
        <taxon>Chaetothyriales</taxon>
        <taxon>Herpotrichiellaceae</taxon>
        <taxon>Rhinocladiella</taxon>
    </lineage>
</organism>
<dbReference type="HOGENOM" id="CLU_005382_2_1_1"/>
<reference evidence="2 3" key="1">
    <citation type="submission" date="2015-01" db="EMBL/GenBank/DDBJ databases">
        <title>The Genome Sequence of Rhinocladiella mackenzie CBS 650.93.</title>
        <authorList>
            <consortium name="The Broad Institute Genomics Platform"/>
            <person name="Cuomo C."/>
            <person name="de Hoog S."/>
            <person name="Gorbushina A."/>
            <person name="Stielow B."/>
            <person name="Teixiera M."/>
            <person name="Abouelleil A."/>
            <person name="Chapman S.B."/>
            <person name="Priest M."/>
            <person name="Young S.K."/>
            <person name="Wortman J."/>
            <person name="Nusbaum C."/>
            <person name="Birren B."/>
        </authorList>
    </citation>
    <scope>NUCLEOTIDE SEQUENCE [LARGE SCALE GENOMIC DNA]</scope>
    <source>
        <strain evidence="2 3">CBS 650.93</strain>
    </source>
</reference>
<proteinExistence type="predicted"/>
<sequence>MTSLAERVARLALSKFDALPQNCKPRTLADGRREWTPLSVIVLEHGNNQNLTCISLATGTKCLAASALPKCLGSVLHDCHAEILALRGFNYWLLREVQAMLEEPAYSSPFIEISNVIQNLEQGTFSPDYRPPWKLRQDVSIHFFTTEAPCGDASMEILMNSFSSDAAVPWPVDESAATVLQGRGHFSLLGHVRRKPSRADAEASLSKSCTDKLAIKQFLSTLSFPADLFIRRTENAYIRSLVVYSDQVNRQGYERAFGLSGRLSSPTCLGHFFRVEALPPEFRRFSFEKTQLNSHITGQPKSKVSNISTLWIKGPGTGIQDNLEVLINGVKQGFQQWDERHSKASVVSRRRLWKLGKRVSESILEHRLPLNGSDLQRETFDREWSVELRRALSAKTYEQAKSSSLRHAHKECKEHVTSIMGNWSKNEGDDDWSYH</sequence>
<dbReference type="Pfam" id="PF02137">
    <property type="entry name" value="A_deamin"/>
    <property type="match status" value="1"/>
</dbReference>
<evidence type="ECO:0000259" key="1">
    <source>
        <dbReference type="PROSITE" id="PS50141"/>
    </source>
</evidence>
<evidence type="ECO:0000313" key="2">
    <source>
        <dbReference type="EMBL" id="KIX02002.1"/>
    </source>
</evidence>
<name>A0A0D2FJA0_9EURO</name>
<dbReference type="RefSeq" id="XP_013269138.1">
    <property type="nucleotide sequence ID" value="XM_013413684.1"/>
</dbReference>
<accession>A0A0D2FJA0</accession>
<dbReference type="VEuPathDB" id="FungiDB:Z518_07941"/>
<dbReference type="PROSITE" id="PS50141">
    <property type="entry name" value="A_DEAMIN_EDITASE"/>
    <property type="match status" value="1"/>
</dbReference>
<gene>
    <name evidence="2" type="ORF">Z518_07941</name>
</gene>
<dbReference type="STRING" id="1442369.A0A0D2FJA0"/>
<feature type="domain" description="A to I editase" evidence="1">
    <location>
        <begin position="55"/>
        <end position="326"/>
    </location>
</feature>
<dbReference type="GO" id="GO:0002100">
    <property type="term" value="P:tRNA wobble adenosine to inosine editing"/>
    <property type="evidence" value="ECO:0007669"/>
    <property type="project" value="InterPro"/>
</dbReference>
<dbReference type="InterPro" id="IPR042935">
    <property type="entry name" value="Tad1"/>
</dbReference>
<dbReference type="GeneID" id="25296012"/>
<dbReference type="GO" id="GO:0043829">
    <property type="term" value="F:tRNA-specific adenosine-37 deaminase activity"/>
    <property type="evidence" value="ECO:0007669"/>
    <property type="project" value="TreeGrafter"/>
</dbReference>
<dbReference type="EMBL" id="KN847480">
    <property type="protein sequence ID" value="KIX02002.1"/>
    <property type="molecule type" value="Genomic_DNA"/>
</dbReference>
<dbReference type="Proteomes" id="UP000053617">
    <property type="component" value="Unassembled WGS sequence"/>
</dbReference>
<dbReference type="GO" id="GO:0003723">
    <property type="term" value="F:RNA binding"/>
    <property type="evidence" value="ECO:0007669"/>
    <property type="project" value="InterPro"/>
</dbReference>
<dbReference type="InterPro" id="IPR002466">
    <property type="entry name" value="A_deamin"/>
</dbReference>
<dbReference type="PANTHER" id="PTHR47803:SF1">
    <property type="entry name" value="TRNA-SPECIFIC ADENOSINE DEAMINASE 1"/>
    <property type="match status" value="1"/>
</dbReference>
<dbReference type="SMART" id="SM00552">
    <property type="entry name" value="ADEAMc"/>
    <property type="match status" value="1"/>
</dbReference>
<dbReference type="AlphaFoldDB" id="A0A0D2FJA0"/>
<evidence type="ECO:0000313" key="3">
    <source>
        <dbReference type="Proteomes" id="UP000053617"/>
    </source>
</evidence>
<dbReference type="PANTHER" id="PTHR47803">
    <property type="entry name" value="TRNA-SPECIFIC ADENOSINE DEAMINASE 1"/>
    <property type="match status" value="1"/>
</dbReference>
<dbReference type="OrthoDB" id="10268011at2759"/>
<keyword evidence="3" id="KW-1185">Reference proteome</keyword>